<dbReference type="Proteomes" id="UP000575083">
    <property type="component" value="Unassembled WGS sequence"/>
</dbReference>
<evidence type="ECO:0000259" key="1">
    <source>
        <dbReference type="Pfam" id="PF12680"/>
    </source>
</evidence>
<evidence type="ECO:0000313" key="2">
    <source>
        <dbReference type="EMBL" id="MBB6557948.1"/>
    </source>
</evidence>
<name>A0A7X0P9U0_9BURK</name>
<dbReference type="InterPro" id="IPR032710">
    <property type="entry name" value="NTF2-like_dom_sf"/>
</dbReference>
<dbReference type="Pfam" id="PF12680">
    <property type="entry name" value="SnoaL_2"/>
    <property type="match status" value="1"/>
</dbReference>
<protein>
    <recommendedName>
        <fullName evidence="1">SnoaL-like domain-containing protein</fullName>
    </recommendedName>
</protein>
<sequence>MNTVESSAQNAASAAPEIAARYLAAWNATDASERERLVRGTFSADVHYLDPMMEGRGHEGLAALIAGAQQRFAGYRFLPLGTPEGHHGVVRFSWALAAAGAEPVARGTDVAELDAEGRLRRVIGFLDYVAE</sequence>
<gene>
    <name evidence="2" type="ORF">HNP48_000612</name>
</gene>
<dbReference type="InterPro" id="IPR037401">
    <property type="entry name" value="SnoaL-like"/>
</dbReference>
<organism evidence="2 3">
    <name type="scientific">Acidovorax soli</name>
    <dbReference type="NCBI Taxonomy" id="592050"/>
    <lineage>
        <taxon>Bacteria</taxon>
        <taxon>Pseudomonadati</taxon>
        <taxon>Pseudomonadota</taxon>
        <taxon>Betaproteobacteria</taxon>
        <taxon>Burkholderiales</taxon>
        <taxon>Comamonadaceae</taxon>
        <taxon>Acidovorax</taxon>
    </lineage>
</organism>
<dbReference type="AlphaFoldDB" id="A0A7X0P9U0"/>
<proteinExistence type="predicted"/>
<dbReference type="EMBL" id="JACHLK010000001">
    <property type="protein sequence ID" value="MBB6557948.1"/>
    <property type="molecule type" value="Genomic_DNA"/>
</dbReference>
<dbReference type="SUPFAM" id="SSF54427">
    <property type="entry name" value="NTF2-like"/>
    <property type="match status" value="1"/>
</dbReference>
<feature type="domain" description="SnoaL-like" evidence="1">
    <location>
        <begin position="20"/>
        <end position="121"/>
    </location>
</feature>
<dbReference type="Gene3D" id="3.10.450.50">
    <property type="match status" value="1"/>
</dbReference>
<keyword evidence="3" id="KW-1185">Reference proteome</keyword>
<accession>A0A7X0P9U0</accession>
<evidence type="ECO:0000313" key="3">
    <source>
        <dbReference type="Proteomes" id="UP000575083"/>
    </source>
</evidence>
<comment type="caution">
    <text evidence="2">The sequence shown here is derived from an EMBL/GenBank/DDBJ whole genome shotgun (WGS) entry which is preliminary data.</text>
</comment>
<reference evidence="2 3" key="1">
    <citation type="submission" date="2020-08" db="EMBL/GenBank/DDBJ databases">
        <title>Functional genomics of gut bacteria from endangered species of beetles.</title>
        <authorList>
            <person name="Carlos-Shanley C."/>
        </authorList>
    </citation>
    <scope>NUCLEOTIDE SEQUENCE [LARGE SCALE GENOMIC DNA]</scope>
    <source>
        <strain evidence="2 3">S00198</strain>
    </source>
</reference>
<dbReference type="RefSeq" id="WP_184855360.1">
    <property type="nucleotide sequence ID" value="NZ_JACHLK010000001.1"/>
</dbReference>